<dbReference type="EMBL" id="JYDU01000688">
    <property type="protein sequence ID" value="KRX85163.1"/>
    <property type="molecule type" value="Genomic_DNA"/>
</dbReference>
<reference evidence="2 3" key="1">
    <citation type="submission" date="2015-01" db="EMBL/GenBank/DDBJ databases">
        <title>Evolution of Trichinella species and genotypes.</title>
        <authorList>
            <person name="Korhonen P.K."/>
            <person name="Edoardo P."/>
            <person name="Giuseppe L.R."/>
            <person name="Gasser R.B."/>
        </authorList>
    </citation>
    <scope>NUCLEOTIDE SEQUENCE [LARGE SCALE GENOMIC DNA]</scope>
    <source>
        <strain evidence="2">ISS141</strain>
    </source>
</reference>
<name>A0A0V0XAW3_TRIPS</name>
<feature type="region of interest" description="Disordered" evidence="1">
    <location>
        <begin position="154"/>
        <end position="176"/>
    </location>
</feature>
<accession>A0A0V0XAW3</accession>
<gene>
    <name evidence="2" type="ORF">T4E_9394</name>
</gene>
<feature type="non-terminal residue" evidence="2">
    <location>
        <position position="1"/>
    </location>
</feature>
<sequence>LFKFDSTAFAQAYRDEQLAAGREGGALTDRPGETQTLCPAGLENAKAIIFRLTSKFIAEVEGTARAMPKPVARPLVAGFESTSTITARLSDKVRTVLLDREDAWSRSDQNADAKFQLPPSTVPLLVSSLKTPVSYTHLLMSVVVATAVAVDQGGGNGARARGPLPLARPSCPSRRR</sequence>
<evidence type="ECO:0000313" key="2">
    <source>
        <dbReference type="EMBL" id="KRX85163.1"/>
    </source>
</evidence>
<proteinExistence type="predicted"/>
<protein>
    <submittedName>
        <fullName evidence="2">Uncharacterized protein</fullName>
    </submittedName>
</protein>
<evidence type="ECO:0000256" key="1">
    <source>
        <dbReference type="SAM" id="MobiDB-lite"/>
    </source>
</evidence>
<feature type="non-terminal residue" evidence="2">
    <location>
        <position position="176"/>
    </location>
</feature>
<dbReference type="Proteomes" id="UP000054815">
    <property type="component" value="Unassembled WGS sequence"/>
</dbReference>
<comment type="caution">
    <text evidence="2">The sequence shown here is derived from an EMBL/GenBank/DDBJ whole genome shotgun (WGS) entry which is preliminary data.</text>
</comment>
<dbReference type="AlphaFoldDB" id="A0A0V0XAW3"/>
<dbReference type="STRING" id="6337.A0A0V0XAW3"/>
<evidence type="ECO:0000313" key="3">
    <source>
        <dbReference type="Proteomes" id="UP000054815"/>
    </source>
</evidence>
<organism evidence="2 3">
    <name type="scientific">Trichinella pseudospiralis</name>
    <name type="common">Parasitic roundworm</name>
    <dbReference type="NCBI Taxonomy" id="6337"/>
    <lineage>
        <taxon>Eukaryota</taxon>
        <taxon>Metazoa</taxon>
        <taxon>Ecdysozoa</taxon>
        <taxon>Nematoda</taxon>
        <taxon>Enoplea</taxon>
        <taxon>Dorylaimia</taxon>
        <taxon>Trichinellida</taxon>
        <taxon>Trichinellidae</taxon>
        <taxon>Trichinella</taxon>
    </lineage>
</organism>